<dbReference type="PROSITE" id="PS00599">
    <property type="entry name" value="AA_TRANSFER_CLASS_2"/>
    <property type="match status" value="1"/>
</dbReference>
<organism evidence="20 21">
    <name type="scientific">Martelella mediterranea</name>
    <dbReference type="NCBI Taxonomy" id="293089"/>
    <lineage>
        <taxon>Bacteria</taxon>
        <taxon>Pseudomonadati</taxon>
        <taxon>Pseudomonadota</taxon>
        <taxon>Alphaproteobacteria</taxon>
        <taxon>Hyphomicrobiales</taxon>
        <taxon>Aurantimonadaceae</taxon>
        <taxon>Martelella</taxon>
    </lineage>
</organism>
<keyword evidence="21" id="KW-1185">Reference proteome</keyword>
<dbReference type="InterPro" id="IPR038009">
    <property type="entry name" value="GlmU_C_LbH"/>
</dbReference>
<feature type="binding site" evidence="18">
    <location>
        <position position="390"/>
    </location>
    <ligand>
        <name>acetyl-CoA</name>
        <dbReference type="ChEBI" id="CHEBI:57288"/>
    </ligand>
</feature>
<feature type="domain" description="MobA-like NTP transferase" evidence="19">
    <location>
        <begin position="7"/>
        <end position="136"/>
    </location>
</feature>
<keyword evidence="8 18" id="KW-0677">Repeat</keyword>
<feature type="binding site" evidence="18">
    <location>
        <position position="318"/>
    </location>
    <ligand>
        <name>UDP-N-acetyl-alpha-D-glucosamine</name>
        <dbReference type="ChEBI" id="CHEBI:57705"/>
    </ligand>
</feature>
<dbReference type="Pfam" id="PF12804">
    <property type="entry name" value="NTP_transf_3"/>
    <property type="match status" value="1"/>
</dbReference>
<feature type="region of interest" description="Pyrophosphorylase" evidence="18">
    <location>
        <begin position="1"/>
        <end position="231"/>
    </location>
</feature>
<evidence type="ECO:0000256" key="8">
    <source>
        <dbReference type="ARBA" id="ARBA00022737"/>
    </source>
</evidence>
<sequence>MKRSALAIVLAAGDGTRMKSAKTKMLHAVGGLPMAAHAVSAVSKCGADDIALVVGRDGDKVSKACALPGISLETFEQTERLGTAHAVLAAREALQRGYDDLLVTYGDTPLITQETLSKARAGLAEGNDVVVIGFEVENPKGYGRLLTLDGALTAIREEKDASDEERKVRLCNSGLMAINGRRALEFLEAIDNKNAKGEYYLTDVVEVALARGGKASVVMADADEVLGCNNRAELAVLERIWQERKRHELMLSGVTMIAPETVFLAHDTAIGPDTIIEPNVRFGPGVTIAGDVTIHSFCDIEGASIEAGSQIGPFARLRPGTTLHDGAKVGNFCEVKNGDIGPGAKVNHLTYIGDASVGARTNIGAGTITCNYDGVNKFRTEIGEDAFIGSNSALVAPIRIGSKSYVGSGSVITKDVPENALALGRSRQEVKEDRAEFIRARALALKAAKNA</sequence>
<dbReference type="Gene3D" id="3.90.550.10">
    <property type="entry name" value="Spore Coat Polysaccharide Biosynthesis Protein SpsA, Chain A"/>
    <property type="match status" value="1"/>
</dbReference>
<dbReference type="Gene3D" id="2.160.10.10">
    <property type="entry name" value="Hexapeptide repeat proteins"/>
    <property type="match status" value="1"/>
</dbReference>
<evidence type="ECO:0000256" key="12">
    <source>
        <dbReference type="ARBA" id="ARBA00023268"/>
    </source>
</evidence>
<evidence type="ECO:0000256" key="7">
    <source>
        <dbReference type="ARBA" id="ARBA00022723"/>
    </source>
</evidence>
<comment type="catalytic activity">
    <reaction evidence="16 18">
        <text>N-acetyl-alpha-D-glucosamine 1-phosphate + UTP + H(+) = UDP-N-acetyl-alpha-D-glucosamine + diphosphate</text>
        <dbReference type="Rhea" id="RHEA:13509"/>
        <dbReference type="ChEBI" id="CHEBI:15378"/>
        <dbReference type="ChEBI" id="CHEBI:33019"/>
        <dbReference type="ChEBI" id="CHEBI:46398"/>
        <dbReference type="ChEBI" id="CHEBI:57705"/>
        <dbReference type="ChEBI" id="CHEBI:57776"/>
        <dbReference type="EC" id="2.7.7.23"/>
    </reaction>
</comment>
<feature type="binding site" evidence="18">
    <location>
        <position position="229"/>
    </location>
    <ligand>
        <name>UDP-N-acetyl-alpha-D-glucosamine</name>
        <dbReference type="ChEBI" id="CHEBI:57705"/>
    </ligand>
</feature>
<dbReference type="OrthoDB" id="9775031at2"/>
<comment type="similarity">
    <text evidence="3 18">In the N-terminal section; belongs to the N-acetylglucosamine-1-phosphate uridyltransferase family.</text>
</comment>
<dbReference type="RefSeq" id="WP_132311272.1">
    <property type="nucleotide sequence ID" value="NZ_SMAR01000013.1"/>
</dbReference>
<feature type="binding site" evidence="18">
    <location>
        <position position="336"/>
    </location>
    <ligand>
        <name>UDP-N-acetyl-alpha-D-glucosamine</name>
        <dbReference type="ChEBI" id="CHEBI:57705"/>
    </ligand>
</feature>
<dbReference type="EC" id="2.7.7.23" evidence="18"/>
<feature type="binding site" evidence="18">
    <location>
        <position position="77"/>
    </location>
    <ligand>
        <name>UDP-N-acetyl-alpha-D-glucosamine</name>
        <dbReference type="ChEBI" id="CHEBI:57705"/>
    </ligand>
</feature>
<comment type="subunit">
    <text evidence="18">Homotrimer.</text>
</comment>
<keyword evidence="11 18" id="KW-0573">Peptidoglycan synthesis</keyword>
<feature type="binding site" evidence="18">
    <location>
        <position position="143"/>
    </location>
    <ligand>
        <name>UDP-N-acetyl-alpha-D-glucosamine</name>
        <dbReference type="ChEBI" id="CHEBI:57705"/>
    </ligand>
</feature>
<dbReference type="CDD" id="cd03353">
    <property type="entry name" value="LbH_GlmU_C"/>
    <property type="match status" value="1"/>
</dbReference>
<dbReference type="InterPro" id="IPR050065">
    <property type="entry name" value="GlmU-like"/>
</dbReference>
<dbReference type="Pfam" id="PF00132">
    <property type="entry name" value="Hexapep"/>
    <property type="match status" value="1"/>
</dbReference>
<comment type="similarity">
    <text evidence="2 18">In the C-terminal section; belongs to the transferase hexapeptide repeat family.</text>
</comment>
<evidence type="ECO:0000256" key="1">
    <source>
        <dbReference type="ARBA" id="ARBA00004496"/>
    </source>
</evidence>
<feature type="binding site" evidence="18">
    <location>
        <position position="408"/>
    </location>
    <ligand>
        <name>acetyl-CoA</name>
        <dbReference type="ChEBI" id="CHEBI:57288"/>
    </ligand>
</feature>
<dbReference type="EMBL" id="SMAR01000013">
    <property type="protein sequence ID" value="TCT39335.1"/>
    <property type="molecule type" value="Genomic_DNA"/>
</dbReference>
<keyword evidence="5 18" id="KW-0808">Transferase</keyword>
<evidence type="ECO:0000256" key="9">
    <source>
        <dbReference type="ARBA" id="ARBA00022842"/>
    </source>
</evidence>
<evidence type="ECO:0000256" key="14">
    <source>
        <dbReference type="ARBA" id="ARBA00023316"/>
    </source>
</evidence>
<dbReference type="GO" id="GO:0016020">
    <property type="term" value="C:membrane"/>
    <property type="evidence" value="ECO:0007669"/>
    <property type="project" value="GOC"/>
</dbReference>
<comment type="pathway">
    <text evidence="18">Nucleotide-sugar biosynthesis; UDP-N-acetyl-alpha-D-glucosamine biosynthesis; N-acetyl-alpha-D-glucosamine 1-phosphate from alpha-D-glucosamine 6-phosphate (route II): step 2/2.</text>
</comment>
<dbReference type="PROSITE" id="PS00101">
    <property type="entry name" value="HEXAPEP_TRANSFERASES"/>
    <property type="match status" value="1"/>
</dbReference>
<dbReference type="InterPro" id="IPR001917">
    <property type="entry name" value="Aminotrans_II_pyridoxalP_BS"/>
</dbReference>
<dbReference type="AlphaFoldDB" id="A0A4R3NRT0"/>
<comment type="cofactor">
    <cofactor evidence="18">
        <name>Mg(2+)</name>
        <dbReference type="ChEBI" id="CHEBI:18420"/>
    </cofactor>
    <text evidence="18">Binds 1 Mg(2+) ion per subunit.</text>
</comment>
<comment type="subcellular location">
    <subcellularLocation>
        <location evidence="1 18">Cytoplasm</location>
    </subcellularLocation>
</comment>
<dbReference type="InterPro" id="IPR018357">
    <property type="entry name" value="Hexapep_transf_CS"/>
</dbReference>
<dbReference type="EC" id="2.3.1.157" evidence="18"/>
<evidence type="ECO:0000256" key="3">
    <source>
        <dbReference type="ARBA" id="ARBA00007947"/>
    </source>
</evidence>
<evidence type="ECO:0000256" key="18">
    <source>
        <dbReference type="HAMAP-Rule" id="MF_01631"/>
    </source>
</evidence>
<feature type="binding site" evidence="18">
    <location>
        <position position="229"/>
    </location>
    <ligand>
        <name>Mg(2+)</name>
        <dbReference type="ChEBI" id="CHEBI:18420"/>
    </ligand>
</feature>
<evidence type="ECO:0000259" key="19">
    <source>
        <dbReference type="Pfam" id="PF12804"/>
    </source>
</evidence>
<comment type="catalytic activity">
    <reaction evidence="15 18">
        <text>alpha-D-glucosamine 1-phosphate + acetyl-CoA = N-acetyl-alpha-D-glucosamine 1-phosphate + CoA + H(+)</text>
        <dbReference type="Rhea" id="RHEA:13725"/>
        <dbReference type="ChEBI" id="CHEBI:15378"/>
        <dbReference type="ChEBI" id="CHEBI:57287"/>
        <dbReference type="ChEBI" id="CHEBI:57288"/>
        <dbReference type="ChEBI" id="CHEBI:57776"/>
        <dbReference type="ChEBI" id="CHEBI:58516"/>
        <dbReference type="EC" id="2.3.1.157"/>
    </reaction>
</comment>
<dbReference type="NCBIfam" id="TIGR01173">
    <property type="entry name" value="glmU"/>
    <property type="match status" value="1"/>
</dbReference>
<feature type="active site" description="Proton acceptor" evidence="18">
    <location>
        <position position="348"/>
    </location>
</feature>
<evidence type="ECO:0000256" key="11">
    <source>
        <dbReference type="ARBA" id="ARBA00022984"/>
    </source>
</evidence>
<evidence type="ECO:0000256" key="2">
    <source>
        <dbReference type="ARBA" id="ARBA00007707"/>
    </source>
</evidence>
<feature type="binding site" evidence="18">
    <location>
        <begin position="105"/>
        <end position="107"/>
    </location>
    <ligand>
        <name>UDP-N-acetyl-alpha-D-glucosamine</name>
        <dbReference type="ChEBI" id="CHEBI:57705"/>
    </ligand>
</feature>
<evidence type="ECO:0000313" key="20">
    <source>
        <dbReference type="EMBL" id="TCT39335.1"/>
    </source>
</evidence>
<comment type="pathway">
    <text evidence="18">Bacterial outer membrane biogenesis; LPS lipid A biosynthesis.</text>
</comment>
<keyword evidence="12 18" id="KW-0511">Multifunctional enzyme</keyword>
<dbReference type="GO" id="GO:0000287">
    <property type="term" value="F:magnesium ion binding"/>
    <property type="evidence" value="ECO:0007669"/>
    <property type="project" value="UniProtKB-UniRule"/>
</dbReference>
<evidence type="ECO:0000256" key="10">
    <source>
        <dbReference type="ARBA" id="ARBA00022960"/>
    </source>
</evidence>
<dbReference type="CDD" id="cd02540">
    <property type="entry name" value="GT2_GlmU_N_bac"/>
    <property type="match status" value="1"/>
</dbReference>
<dbReference type="GO" id="GO:0006048">
    <property type="term" value="P:UDP-N-acetylglucosamine biosynthetic process"/>
    <property type="evidence" value="ECO:0007669"/>
    <property type="project" value="UniProtKB-UniPathway"/>
</dbReference>
<dbReference type="GO" id="GO:0019134">
    <property type="term" value="F:glucosamine-1-phosphate N-acetyltransferase activity"/>
    <property type="evidence" value="ECO:0007669"/>
    <property type="project" value="UniProtKB-UniRule"/>
</dbReference>
<dbReference type="GO" id="GO:0071555">
    <property type="term" value="P:cell wall organization"/>
    <property type="evidence" value="ECO:0007669"/>
    <property type="project" value="UniProtKB-KW"/>
</dbReference>
<evidence type="ECO:0000256" key="6">
    <source>
        <dbReference type="ARBA" id="ARBA00022695"/>
    </source>
</evidence>
<dbReference type="InterPro" id="IPR011004">
    <property type="entry name" value="Trimer_LpxA-like_sf"/>
</dbReference>
<evidence type="ECO:0000256" key="4">
    <source>
        <dbReference type="ARBA" id="ARBA00022490"/>
    </source>
</evidence>
<reference evidence="20 21" key="1">
    <citation type="submission" date="2019-03" db="EMBL/GenBank/DDBJ databases">
        <title>Freshwater and sediment microbial communities from various areas in North America, analyzing microbe dynamics in response to fracking.</title>
        <authorList>
            <person name="Lamendella R."/>
        </authorList>
    </citation>
    <scope>NUCLEOTIDE SEQUENCE [LARGE SCALE GENOMIC DNA]</scope>
    <source>
        <strain evidence="20 21">175.2</strain>
    </source>
</reference>
<dbReference type="InterPro" id="IPR005882">
    <property type="entry name" value="Bifunctional_GlmU"/>
</dbReference>
<keyword evidence="7 18" id="KW-0479">Metal-binding</keyword>
<feature type="binding site" evidence="18">
    <location>
        <position position="362"/>
    </location>
    <ligand>
        <name>UDP-N-acetyl-alpha-D-glucosamine</name>
        <dbReference type="ChEBI" id="CHEBI:57705"/>
    </ligand>
</feature>
<feature type="binding site" evidence="18">
    <location>
        <position position="351"/>
    </location>
    <ligand>
        <name>UDP-N-acetyl-alpha-D-glucosamine</name>
        <dbReference type="ChEBI" id="CHEBI:57705"/>
    </ligand>
</feature>
<evidence type="ECO:0000256" key="15">
    <source>
        <dbReference type="ARBA" id="ARBA00048247"/>
    </source>
</evidence>
<keyword evidence="13 18" id="KW-0012">Acyltransferase</keyword>
<dbReference type="PANTHER" id="PTHR43584:SF3">
    <property type="entry name" value="BIFUNCTIONAL PROTEIN GLMU"/>
    <property type="match status" value="1"/>
</dbReference>
<feature type="region of interest" description="Linker" evidence="18">
    <location>
        <begin position="232"/>
        <end position="252"/>
    </location>
</feature>
<dbReference type="GO" id="GO:0000902">
    <property type="term" value="P:cell morphogenesis"/>
    <property type="evidence" value="ECO:0007669"/>
    <property type="project" value="UniProtKB-UniRule"/>
</dbReference>
<gene>
    <name evidence="18" type="primary">glmU</name>
    <name evidence="20" type="ORF">EDC90_101376</name>
</gene>
<proteinExistence type="inferred from homology"/>
<feature type="binding site" evidence="18">
    <location>
        <begin position="371"/>
        <end position="372"/>
    </location>
    <ligand>
        <name>acetyl-CoA</name>
        <dbReference type="ChEBI" id="CHEBI:57288"/>
    </ligand>
</feature>
<accession>A0A4R3NRT0</accession>
<evidence type="ECO:0000256" key="5">
    <source>
        <dbReference type="ARBA" id="ARBA00022679"/>
    </source>
</evidence>
<dbReference type="GO" id="GO:0008360">
    <property type="term" value="P:regulation of cell shape"/>
    <property type="evidence" value="ECO:0007669"/>
    <property type="project" value="UniProtKB-KW"/>
</dbReference>
<feature type="binding site" evidence="18">
    <location>
        <position position="365"/>
    </location>
    <ligand>
        <name>acetyl-CoA</name>
        <dbReference type="ChEBI" id="CHEBI:57288"/>
    </ligand>
</feature>
<feature type="region of interest" description="N-acetyltransferase" evidence="18">
    <location>
        <begin position="253"/>
        <end position="451"/>
    </location>
</feature>
<protein>
    <recommendedName>
        <fullName evidence="18">Bifunctional protein GlmU</fullName>
    </recommendedName>
    <domain>
        <recommendedName>
            <fullName evidence="18">UDP-N-acetylglucosamine pyrophosphorylase</fullName>
            <ecNumber evidence="18">2.7.7.23</ecNumber>
        </recommendedName>
        <alternativeName>
            <fullName evidence="18">N-acetylglucosamine-1-phosphate uridyltransferase</fullName>
        </alternativeName>
    </domain>
    <domain>
        <recommendedName>
            <fullName evidence="18">Glucosamine-1-phosphate N-acetyltransferase</fullName>
            <ecNumber evidence="18">2.3.1.157</ecNumber>
        </recommendedName>
    </domain>
</protein>
<feature type="binding site" evidence="18">
    <location>
        <begin position="82"/>
        <end position="83"/>
    </location>
    <ligand>
        <name>UDP-N-acetyl-alpha-D-glucosamine</name>
        <dbReference type="ChEBI" id="CHEBI:57705"/>
    </ligand>
</feature>
<evidence type="ECO:0000256" key="16">
    <source>
        <dbReference type="ARBA" id="ARBA00048493"/>
    </source>
</evidence>
<evidence type="ECO:0000256" key="13">
    <source>
        <dbReference type="ARBA" id="ARBA00023315"/>
    </source>
</evidence>
<dbReference type="InterPro" id="IPR025877">
    <property type="entry name" value="MobA-like_NTP_Trfase"/>
</dbReference>
<comment type="caution">
    <text evidence="20">The sequence shown here is derived from an EMBL/GenBank/DDBJ whole genome shotgun (WGS) entry which is preliminary data.</text>
</comment>
<feature type="binding site" evidence="18">
    <location>
        <position position="24"/>
    </location>
    <ligand>
        <name>UDP-N-acetyl-alpha-D-glucosamine</name>
        <dbReference type="ChEBI" id="CHEBI:57705"/>
    </ligand>
</feature>
<dbReference type="UniPathway" id="UPA00973"/>
<feature type="binding site" evidence="18">
    <location>
        <position position="172"/>
    </location>
    <ligand>
        <name>UDP-N-acetyl-alpha-D-glucosamine</name>
        <dbReference type="ChEBI" id="CHEBI:57705"/>
    </ligand>
</feature>
<feature type="binding site" evidence="18">
    <location>
        <position position="107"/>
    </location>
    <ligand>
        <name>Mg(2+)</name>
        <dbReference type="ChEBI" id="CHEBI:18420"/>
    </ligand>
</feature>
<dbReference type="GO" id="GO:0009252">
    <property type="term" value="P:peptidoglycan biosynthetic process"/>
    <property type="evidence" value="ECO:0007669"/>
    <property type="project" value="UniProtKB-UniRule"/>
</dbReference>
<keyword evidence="10 18" id="KW-0133">Cell shape</keyword>
<dbReference type="PANTHER" id="PTHR43584">
    <property type="entry name" value="NUCLEOTIDYL TRANSFERASE"/>
    <property type="match status" value="1"/>
</dbReference>
<evidence type="ECO:0000313" key="21">
    <source>
        <dbReference type="Proteomes" id="UP000295097"/>
    </source>
</evidence>
<dbReference type="SUPFAM" id="SSF51161">
    <property type="entry name" value="Trimeric LpxA-like enzymes"/>
    <property type="match status" value="1"/>
</dbReference>
<keyword evidence="4 18" id="KW-0963">Cytoplasm</keyword>
<dbReference type="NCBIfam" id="NF010933">
    <property type="entry name" value="PRK14353.1"/>
    <property type="match status" value="1"/>
</dbReference>
<comment type="function">
    <text evidence="17 18">Catalyzes the last two sequential reactions in the de novo biosynthetic pathway for UDP-N-acetylglucosamine (UDP-GlcNAc). The C-terminal domain catalyzes the transfer of acetyl group from acetyl coenzyme A to glucosamine-1-phosphate (GlcN-1-P) to produce N-acetylglucosamine-1-phosphate (GlcNAc-1-P), which is converted into UDP-GlcNAc by the transfer of uridine 5-monophosphate (from uridine 5-triphosphate), a reaction catalyzed by the N-terminal domain.</text>
</comment>
<dbReference type="GO" id="GO:0005737">
    <property type="term" value="C:cytoplasm"/>
    <property type="evidence" value="ECO:0007669"/>
    <property type="project" value="UniProtKB-SubCell"/>
</dbReference>
<feature type="binding site" evidence="18">
    <location>
        <begin position="10"/>
        <end position="13"/>
    </location>
    <ligand>
        <name>UDP-N-acetyl-alpha-D-glucosamine</name>
        <dbReference type="ChEBI" id="CHEBI:57705"/>
    </ligand>
</feature>
<name>A0A4R3NRT0_9HYPH</name>
<dbReference type="UniPathway" id="UPA00113">
    <property type="reaction ID" value="UER00532"/>
</dbReference>
<dbReference type="Proteomes" id="UP000295097">
    <property type="component" value="Unassembled WGS sequence"/>
</dbReference>
<comment type="pathway">
    <text evidence="18">Nucleotide-sugar biosynthesis; UDP-N-acetyl-alpha-D-glucosamine biosynthesis; UDP-N-acetyl-alpha-D-glucosamine from N-acetyl-alpha-D-glucosamine 1-phosphate: step 1/1.</text>
</comment>
<feature type="binding site" evidence="18">
    <location>
        <position position="157"/>
    </location>
    <ligand>
        <name>UDP-N-acetyl-alpha-D-glucosamine</name>
        <dbReference type="ChEBI" id="CHEBI:57705"/>
    </ligand>
</feature>
<dbReference type="SUPFAM" id="SSF53448">
    <property type="entry name" value="Nucleotide-diphospho-sugar transferases"/>
    <property type="match status" value="1"/>
</dbReference>
<dbReference type="HAMAP" id="MF_01631">
    <property type="entry name" value="GlmU"/>
    <property type="match status" value="1"/>
</dbReference>
<keyword evidence="6 18" id="KW-0548">Nucleotidyltransferase</keyword>
<evidence type="ECO:0000256" key="17">
    <source>
        <dbReference type="ARBA" id="ARBA00049628"/>
    </source>
</evidence>
<dbReference type="GO" id="GO:0003977">
    <property type="term" value="F:UDP-N-acetylglucosamine diphosphorylase activity"/>
    <property type="evidence" value="ECO:0007669"/>
    <property type="project" value="UniProtKB-UniRule"/>
</dbReference>
<dbReference type="InterPro" id="IPR029044">
    <property type="entry name" value="Nucleotide-diphossugar_trans"/>
</dbReference>
<keyword evidence="9 18" id="KW-0460">Magnesium</keyword>
<dbReference type="GO" id="GO:0009245">
    <property type="term" value="P:lipid A biosynthetic process"/>
    <property type="evidence" value="ECO:0007669"/>
    <property type="project" value="UniProtKB-UniRule"/>
</dbReference>
<keyword evidence="14 18" id="KW-0961">Cell wall biogenesis/degradation</keyword>
<dbReference type="InterPro" id="IPR001451">
    <property type="entry name" value="Hexapep"/>
</dbReference>
<feature type="binding site" evidence="18">
    <location>
        <position position="425"/>
    </location>
    <ligand>
        <name>acetyl-CoA</name>
        <dbReference type="ChEBI" id="CHEBI:57288"/>
    </ligand>
</feature>